<dbReference type="EnsemblMetazoa" id="GPPI003070-RA">
    <property type="protein sequence ID" value="GPPI003070-PA"/>
    <property type="gene ID" value="GPPI003070"/>
</dbReference>
<organism evidence="1 2">
    <name type="scientific">Glossina palpalis gambiensis</name>
    <dbReference type="NCBI Taxonomy" id="67801"/>
    <lineage>
        <taxon>Eukaryota</taxon>
        <taxon>Metazoa</taxon>
        <taxon>Ecdysozoa</taxon>
        <taxon>Arthropoda</taxon>
        <taxon>Hexapoda</taxon>
        <taxon>Insecta</taxon>
        <taxon>Pterygota</taxon>
        <taxon>Neoptera</taxon>
        <taxon>Endopterygota</taxon>
        <taxon>Diptera</taxon>
        <taxon>Brachycera</taxon>
        <taxon>Muscomorpha</taxon>
        <taxon>Hippoboscoidea</taxon>
        <taxon>Glossinidae</taxon>
        <taxon>Glossina</taxon>
    </lineage>
</organism>
<reference evidence="2" key="1">
    <citation type="submission" date="2015-01" db="EMBL/GenBank/DDBJ databases">
        <authorList>
            <person name="Aksoy S."/>
            <person name="Warren W."/>
            <person name="Wilson R.K."/>
        </authorList>
    </citation>
    <scope>NUCLEOTIDE SEQUENCE [LARGE SCALE GENOMIC DNA]</scope>
    <source>
        <strain evidence="2">IAEA</strain>
    </source>
</reference>
<dbReference type="Proteomes" id="UP000092460">
    <property type="component" value="Unassembled WGS sequence"/>
</dbReference>
<reference evidence="1" key="2">
    <citation type="submission" date="2020-05" db="UniProtKB">
        <authorList>
            <consortium name="EnsemblMetazoa"/>
        </authorList>
    </citation>
    <scope>IDENTIFICATION</scope>
    <source>
        <strain evidence="1">IAEA</strain>
    </source>
</reference>
<dbReference type="AlphaFoldDB" id="A0A1B0ANM3"/>
<dbReference type="EMBL" id="JXJN01000894">
    <property type="status" value="NOT_ANNOTATED_CDS"/>
    <property type="molecule type" value="Genomic_DNA"/>
</dbReference>
<keyword evidence="2" id="KW-1185">Reference proteome</keyword>
<name>A0A1B0ANM3_9MUSC</name>
<sequence>MENYPHRFRSITDYNEKNVGYEQARAVDYQSSNRRNQAATWWSVFEDRDMSTQIDSIGTVNLRSGIIITALCHVW</sequence>
<protein>
    <submittedName>
        <fullName evidence="1">Uncharacterized protein</fullName>
    </submittedName>
</protein>
<evidence type="ECO:0000313" key="2">
    <source>
        <dbReference type="Proteomes" id="UP000092460"/>
    </source>
</evidence>
<dbReference type="VEuPathDB" id="VectorBase:GPPI003070"/>
<evidence type="ECO:0000313" key="1">
    <source>
        <dbReference type="EnsemblMetazoa" id="GPPI003070-PA"/>
    </source>
</evidence>
<accession>A0A1B0ANM3</accession>
<proteinExistence type="predicted"/>